<evidence type="ECO:0000256" key="15">
    <source>
        <dbReference type="ARBA" id="ARBA00022989"/>
    </source>
</evidence>
<feature type="transmembrane region" description="Helical" evidence="24">
    <location>
        <begin position="429"/>
        <end position="452"/>
    </location>
</feature>
<dbReference type="InterPro" id="IPR036163">
    <property type="entry name" value="HMA_dom_sf"/>
</dbReference>
<comment type="similarity">
    <text evidence="2 24">Belongs to the cation transport ATPase (P-type) (TC 3.A.3) family. Type IB subfamily.</text>
</comment>
<dbReference type="SUPFAM" id="SSF55008">
    <property type="entry name" value="HMA, heavy metal-associated domain"/>
    <property type="match status" value="2"/>
</dbReference>
<proteinExistence type="inferred from homology"/>
<dbReference type="EC" id="7.2.2.8" evidence="3"/>
<dbReference type="NCBIfam" id="TIGR00003">
    <property type="entry name" value="copper ion binding protein"/>
    <property type="match status" value="1"/>
</dbReference>
<dbReference type="RefSeq" id="WP_073091521.1">
    <property type="nucleotide sequence ID" value="NZ_FQWY01000016.1"/>
</dbReference>
<evidence type="ECO:0000256" key="17">
    <source>
        <dbReference type="ARBA" id="ARBA00023065"/>
    </source>
</evidence>
<dbReference type="SFLD" id="SFLDG00002">
    <property type="entry name" value="C1.7:_P-type_atpase_like"/>
    <property type="match status" value="1"/>
</dbReference>
<dbReference type="NCBIfam" id="TIGR01525">
    <property type="entry name" value="ATPase-IB_hvy"/>
    <property type="match status" value="1"/>
</dbReference>
<dbReference type="InterPro" id="IPR023298">
    <property type="entry name" value="ATPase_P-typ_TM_dom_sf"/>
</dbReference>
<keyword evidence="16" id="KW-0186">Copper</keyword>
<evidence type="ECO:0000256" key="13">
    <source>
        <dbReference type="ARBA" id="ARBA00022842"/>
    </source>
</evidence>
<dbReference type="InterPro" id="IPR023299">
    <property type="entry name" value="ATPase_P-typ_cyto_dom_N"/>
</dbReference>
<dbReference type="InterPro" id="IPR018303">
    <property type="entry name" value="ATPase_P-typ_P_site"/>
</dbReference>
<evidence type="ECO:0000256" key="1">
    <source>
        <dbReference type="ARBA" id="ARBA00004651"/>
    </source>
</evidence>
<gene>
    <name evidence="26" type="ORF">SAMN02745221_01189</name>
</gene>
<dbReference type="NCBIfam" id="TIGR01511">
    <property type="entry name" value="ATPase-IB1_Cu"/>
    <property type="match status" value="1"/>
</dbReference>
<dbReference type="PRINTS" id="PR00119">
    <property type="entry name" value="CATATPASE"/>
</dbReference>
<evidence type="ECO:0000256" key="11">
    <source>
        <dbReference type="ARBA" id="ARBA00022796"/>
    </source>
</evidence>
<keyword evidence="15 24" id="KW-1133">Transmembrane helix</keyword>
<evidence type="ECO:0000256" key="20">
    <source>
        <dbReference type="ARBA" id="ARBA00033239"/>
    </source>
</evidence>
<evidence type="ECO:0000256" key="10">
    <source>
        <dbReference type="ARBA" id="ARBA00022741"/>
    </source>
</evidence>
<dbReference type="SFLD" id="SFLDF00027">
    <property type="entry name" value="p-type_atpase"/>
    <property type="match status" value="1"/>
</dbReference>
<evidence type="ECO:0000256" key="3">
    <source>
        <dbReference type="ARBA" id="ARBA00012517"/>
    </source>
</evidence>
<dbReference type="GO" id="GO:0016887">
    <property type="term" value="F:ATP hydrolysis activity"/>
    <property type="evidence" value="ECO:0007669"/>
    <property type="project" value="InterPro"/>
</dbReference>
<evidence type="ECO:0000256" key="18">
    <source>
        <dbReference type="ARBA" id="ARBA00023136"/>
    </source>
</evidence>
<keyword evidence="11" id="KW-0187">Copper transport</keyword>
<evidence type="ECO:0000313" key="26">
    <source>
        <dbReference type="EMBL" id="SHG88053.1"/>
    </source>
</evidence>
<dbReference type="InterPro" id="IPR044492">
    <property type="entry name" value="P_typ_ATPase_HD_dom"/>
</dbReference>
<dbReference type="OrthoDB" id="9813266at2"/>
<dbReference type="InterPro" id="IPR017969">
    <property type="entry name" value="Heavy-metal-associated_CS"/>
</dbReference>
<feature type="transmembrane region" description="Helical" evidence="24">
    <location>
        <begin position="249"/>
        <end position="267"/>
    </location>
</feature>
<dbReference type="PRINTS" id="PR00941">
    <property type="entry name" value="CDATPASE"/>
</dbReference>
<keyword evidence="10 24" id="KW-0547">Nucleotide-binding</keyword>
<keyword evidence="14" id="KW-1278">Translocase</keyword>
<keyword evidence="18 24" id="KW-0472">Membrane</keyword>
<keyword evidence="12 24" id="KW-0067">ATP-binding</keyword>
<comment type="catalytic activity">
    <reaction evidence="22">
        <text>Cu(+)(in) + ATP + H2O = Cu(+)(out) + ADP + phosphate + H(+)</text>
        <dbReference type="Rhea" id="RHEA:25792"/>
        <dbReference type="ChEBI" id="CHEBI:15377"/>
        <dbReference type="ChEBI" id="CHEBI:15378"/>
        <dbReference type="ChEBI" id="CHEBI:30616"/>
        <dbReference type="ChEBI" id="CHEBI:43474"/>
        <dbReference type="ChEBI" id="CHEBI:49552"/>
        <dbReference type="ChEBI" id="CHEBI:456216"/>
        <dbReference type="EC" id="7.2.2.8"/>
    </reaction>
</comment>
<dbReference type="Pfam" id="PF00403">
    <property type="entry name" value="HMA"/>
    <property type="match status" value="2"/>
</dbReference>
<dbReference type="GO" id="GO:0043682">
    <property type="term" value="F:P-type divalent copper transporter activity"/>
    <property type="evidence" value="ECO:0007669"/>
    <property type="project" value="TreeGrafter"/>
</dbReference>
<dbReference type="Gene3D" id="2.70.150.10">
    <property type="entry name" value="Calcium-transporting ATPase, cytoplasmic transduction domain A"/>
    <property type="match status" value="1"/>
</dbReference>
<dbReference type="GO" id="GO:0140581">
    <property type="term" value="F:P-type monovalent copper transporter activity"/>
    <property type="evidence" value="ECO:0007669"/>
    <property type="project" value="UniProtKB-EC"/>
</dbReference>
<dbReference type="InterPro" id="IPR036412">
    <property type="entry name" value="HAD-like_sf"/>
</dbReference>
<dbReference type="Gene3D" id="3.40.50.1000">
    <property type="entry name" value="HAD superfamily/HAD-like"/>
    <property type="match status" value="1"/>
</dbReference>
<dbReference type="CDD" id="cd02094">
    <property type="entry name" value="P-type_ATPase_Cu-like"/>
    <property type="match status" value="1"/>
</dbReference>
<evidence type="ECO:0000256" key="19">
    <source>
        <dbReference type="ARBA" id="ARBA00029719"/>
    </source>
</evidence>
<dbReference type="SFLD" id="SFLDS00003">
    <property type="entry name" value="Haloacid_Dehalogenase"/>
    <property type="match status" value="1"/>
</dbReference>
<keyword evidence="17" id="KW-0406">Ion transport</keyword>
<comment type="subcellular location">
    <subcellularLocation>
        <location evidence="1">Cell membrane</location>
        <topology evidence="1">Multi-pass membrane protein</topology>
    </subcellularLocation>
</comment>
<feature type="transmembrane region" description="Helical" evidence="24">
    <location>
        <begin position="747"/>
        <end position="764"/>
    </location>
</feature>
<dbReference type="PROSITE" id="PS01047">
    <property type="entry name" value="HMA_1"/>
    <property type="match status" value="2"/>
</dbReference>
<evidence type="ECO:0000256" key="8">
    <source>
        <dbReference type="ARBA" id="ARBA00022723"/>
    </source>
</evidence>
<evidence type="ECO:0000256" key="24">
    <source>
        <dbReference type="RuleBase" id="RU362081"/>
    </source>
</evidence>
<dbReference type="FunFam" id="2.70.150.10:FF:000020">
    <property type="entry name" value="Copper-exporting P-type ATPase A"/>
    <property type="match status" value="1"/>
</dbReference>
<keyword evidence="9" id="KW-0677">Repeat</keyword>
<feature type="transmembrane region" description="Helical" evidence="24">
    <location>
        <begin position="190"/>
        <end position="208"/>
    </location>
</feature>
<keyword evidence="8 24" id="KW-0479">Metal-binding</keyword>
<evidence type="ECO:0000256" key="21">
    <source>
        <dbReference type="ARBA" id="ARBA00037427"/>
    </source>
</evidence>
<organism evidence="26 27">
    <name type="scientific">Thermosyntropha lipolytica DSM 11003</name>
    <dbReference type="NCBI Taxonomy" id="1123382"/>
    <lineage>
        <taxon>Bacteria</taxon>
        <taxon>Bacillati</taxon>
        <taxon>Bacillota</taxon>
        <taxon>Clostridia</taxon>
        <taxon>Eubacteriales</taxon>
        <taxon>Syntrophomonadaceae</taxon>
        <taxon>Thermosyntropha</taxon>
    </lineage>
</organism>
<feature type="transmembrane region" description="Helical" evidence="24">
    <location>
        <begin position="159"/>
        <end position="178"/>
    </location>
</feature>
<dbReference type="PANTHER" id="PTHR43520:SF8">
    <property type="entry name" value="P-TYPE CU(+) TRANSPORTER"/>
    <property type="match status" value="1"/>
</dbReference>
<evidence type="ECO:0000256" key="23">
    <source>
        <dbReference type="ARBA" id="ARBA00069640"/>
    </source>
</evidence>
<dbReference type="PROSITE" id="PS00154">
    <property type="entry name" value="ATPASE_E1_E2"/>
    <property type="match status" value="1"/>
</dbReference>
<dbReference type="GO" id="GO:0005524">
    <property type="term" value="F:ATP binding"/>
    <property type="evidence" value="ECO:0007669"/>
    <property type="project" value="UniProtKB-UniRule"/>
</dbReference>
<dbReference type="FunFam" id="3.30.70.100:FF:000001">
    <property type="entry name" value="ATPase copper transporting beta"/>
    <property type="match status" value="1"/>
</dbReference>
<evidence type="ECO:0000256" key="6">
    <source>
        <dbReference type="ARBA" id="ARBA00022475"/>
    </source>
</evidence>
<accession>A0A1M5NGF6</accession>
<evidence type="ECO:0000313" key="27">
    <source>
        <dbReference type="Proteomes" id="UP000242329"/>
    </source>
</evidence>
<dbReference type="PROSITE" id="PS01229">
    <property type="entry name" value="COF_2"/>
    <property type="match status" value="1"/>
</dbReference>
<dbReference type="NCBIfam" id="TIGR01494">
    <property type="entry name" value="ATPase_P-type"/>
    <property type="match status" value="1"/>
</dbReference>
<evidence type="ECO:0000256" key="14">
    <source>
        <dbReference type="ARBA" id="ARBA00022967"/>
    </source>
</evidence>
<dbReference type="SUPFAM" id="SSF81653">
    <property type="entry name" value="Calcium ATPase, transduction domain A"/>
    <property type="match status" value="1"/>
</dbReference>
<dbReference type="Pfam" id="PF00702">
    <property type="entry name" value="Hydrolase"/>
    <property type="match status" value="1"/>
</dbReference>
<dbReference type="InterPro" id="IPR008250">
    <property type="entry name" value="ATPase_P-typ_transduc_dom_A_sf"/>
</dbReference>
<reference evidence="27" key="1">
    <citation type="submission" date="2016-11" db="EMBL/GenBank/DDBJ databases">
        <authorList>
            <person name="Varghese N."/>
            <person name="Submissions S."/>
        </authorList>
    </citation>
    <scope>NUCLEOTIDE SEQUENCE [LARGE SCALE GENOMIC DNA]</scope>
    <source>
        <strain evidence="27">DSM 11003</strain>
    </source>
</reference>
<dbReference type="InterPro" id="IPR001757">
    <property type="entry name" value="P_typ_ATPase"/>
</dbReference>
<dbReference type="GO" id="GO:0005507">
    <property type="term" value="F:copper ion binding"/>
    <property type="evidence" value="ECO:0007669"/>
    <property type="project" value="InterPro"/>
</dbReference>
<dbReference type="InterPro" id="IPR027256">
    <property type="entry name" value="P-typ_ATPase_IB"/>
</dbReference>
<dbReference type="STRING" id="1123382.SAMN02745221_01189"/>
<protein>
    <recommendedName>
        <fullName evidence="4">Copper-exporting P-type ATPase</fullName>
        <ecNumber evidence="3">7.2.2.8</ecNumber>
    </recommendedName>
    <alternativeName>
        <fullName evidence="19">Copper-exporting P-type ATPase A</fullName>
    </alternativeName>
    <alternativeName>
        <fullName evidence="20">Cu(+)-exporting ATPase</fullName>
    </alternativeName>
    <alternativeName>
        <fullName evidence="23">Probable copper-transporting ATPase SynA</fullName>
    </alternativeName>
</protein>
<evidence type="ECO:0000256" key="16">
    <source>
        <dbReference type="ARBA" id="ARBA00023008"/>
    </source>
</evidence>
<dbReference type="InterPro" id="IPR006121">
    <property type="entry name" value="HMA_dom"/>
</dbReference>
<dbReference type="FunFam" id="3.30.70.100:FF:000005">
    <property type="entry name" value="Copper-exporting P-type ATPase A"/>
    <property type="match status" value="1"/>
</dbReference>
<comment type="function">
    <text evidence="21">Involved in copper transport.</text>
</comment>
<dbReference type="InterPro" id="IPR006122">
    <property type="entry name" value="HMA_Cu_ion-bd"/>
</dbReference>
<keyword evidence="13" id="KW-0460">Magnesium</keyword>
<dbReference type="SUPFAM" id="SSF81665">
    <property type="entry name" value="Calcium ATPase, transmembrane domain M"/>
    <property type="match status" value="1"/>
</dbReference>
<dbReference type="InterPro" id="IPR059000">
    <property type="entry name" value="ATPase_P-type_domA"/>
</dbReference>
<feature type="domain" description="HMA" evidence="25">
    <location>
        <begin position="2"/>
        <end position="68"/>
    </location>
</feature>
<evidence type="ECO:0000256" key="22">
    <source>
        <dbReference type="ARBA" id="ARBA00049289"/>
    </source>
</evidence>
<evidence type="ECO:0000256" key="5">
    <source>
        <dbReference type="ARBA" id="ARBA00022448"/>
    </source>
</evidence>
<feature type="transmembrane region" description="Helical" evidence="24">
    <location>
        <begin position="220"/>
        <end position="243"/>
    </location>
</feature>
<dbReference type="GO" id="GO:0005886">
    <property type="term" value="C:plasma membrane"/>
    <property type="evidence" value="ECO:0007669"/>
    <property type="project" value="UniProtKB-SubCell"/>
</dbReference>
<dbReference type="CDD" id="cd00371">
    <property type="entry name" value="HMA"/>
    <property type="match status" value="2"/>
</dbReference>
<dbReference type="EMBL" id="FQWY01000016">
    <property type="protein sequence ID" value="SHG88053.1"/>
    <property type="molecule type" value="Genomic_DNA"/>
</dbReference>
<keyword evidence="6 24" id="KW-1003">Cell membrane</keyword>
<dbReference type="Proteomes" id="UP000242329">
    <property type="component" value="Unassembled WGS sequence"/>
</dbReference>
<dbReference type="GO" id="GO:0055070">
    <property type="term" value="P:copper ion homeostasis"/>
    <property type="evidence" value="ECO:0007669"/>
    <property type="project" value="TreeGrafter"/>
</dbReference>
<dbReference type="InterPro" id="IPR023214">
    <property type="entry name" value="HAD_sf"/>
</dbReference>
<keyword evidence="27" id="KW-1185">Reference proteome</keyword>
<dbReference type="Pfam" id="PF00122">
    <property type="entry name" value="E1-E2_ATPase"/>
    <property type="match status" value="1"/>
</dbReference>
<keyword evidence="5" id="KW-0813">Transport</keyword>
<dbReference type="Gene3D" id="3.40.1110.10">
    <property type="entry name" value="Calcium-transporting ATPase, cytoplasmic domain N"/>
    <property type="match status" value="1"/>
</dbReference>
<keyword evidence="7 24" id="KW-0812">Transmembrane</keyword>
<dbReference type="PANTHER" id="PTHR43520">
    <property type="entry name" value="ATP7, ISOFORM B"/>
    <property type="match status" value="1"/>
</dbReference>
<evidence type="ECO:0000256" key="12">
    <source>
        <dbReference type="ARBA" id="ARBA00022840"/>
    </source>
</evidence>
<evidence type="ECO:0000256" key="4">
    <source>
        <dbReference type="ARBA" id="ARBA00015102"/>
    </source>
</evidence>
<feature type="transmembrane region" description="Helical" evidence="24">
    <location>
        <begin position="401"/>
        <end position="423"/>
    </location>
</feature>
<dbReference type="Gene3D" id="3.30.70.100">
    <property type="match status" value="2"/>
</dbReference>
<evidence type="ECO:0000256" key="2">
    <source>
        <dbReference type="ARBA" id="ARBA00006024"/>
    </source>
</evidence>
<feature type="transmembrane region" description="Helical" evidence="24">
    <location>
        <begin position="770"/>
        <end position="788"/>
    </location>
</feature>
<dbReference type="AlphaFoldDB" id="A0A1M5NGF6"/>
<evidence type="ECO:0000259" key="25">
    <source>
        <dbReference type="PROSITE" id="PS50846"/>
    </source>
</evidence>
<evidence type="ECO:0000256" key="7">
    <source>
        <dbReference type="ARBA" id="ARBA00022692"/>
    </source>
</evidence>
<feature type="domain" description="HMA" evidence="25">
    <location>
        <begin position="70"/>
        <end position="135"/>
    </location>
</feature>
<dbReference type="PROSITE" id="PS50846">
    <property type="entry name" value="HMA_2"/>
    <property type="match status" value="2"/>
</dbReference>
<dbReference type="SUPFAM" id="SSF56784">
    <property type="entry name" value="HAD-like"/>
    <property type="match status" value="1"/>
</dbReference>
<sequence length="795" mass="86021">MEKTRVNIEGMSCAGCAARIENKLKAREGVNNVHVNLVLNQAEVEYDENRIKPSQIVEEIEGLGYKVSPKRLSLIVQGMGCAACAAKIENKLKELPEVKEVSVNLATGQTVVEYYGEKGEKEFADLIGSLGYKALISHKEEKDLFLLQEEEKEKLKKKFILSFLLSLPFWGMMASHLFSLPFPASLMSPSLQIMLATIVQFGLGAYFYRGAYYALKTGGANMDVLVALGTSVAYFYSLFAVFFLPEAPLYFEVSVMLITIILLGKYLEASAKSRASEAIKKLLDLKPKTAVVITPEGEKEIPVSYVRKGDIVLIKPGERIPVDGEIVEGYSAVDESMITGESLPVDKKPGDEVIGGTVNQLGMIKIKATRLGEESVLEQIIRLVAEAQADKPPIQRMADTVARYFVPVILVLAGITFGMWYFILDKGDYVHALLNGVAVLVIACPCAIGLATPVSVMVGTGRGASLGIIIRGGEYLEKAGRIDTVVLDKTGTVTEGRPMLTDLEVLEPFKEEETRYLAWFKGAEALSNHPVGIAVAQGINSPSAAEIIMWEEFQVIPGRGVKARVDGNQIIIGNYNFMKENRIYSPETEQIIYTYEKEGKTTVLMAVNGEIAIIAAVADKIKAEADVAVNRLKAMGIEVWMLSGDNINTCLSVAQKTGIEKVKGGLMPAEKAEVVKKLMAEGRTVAMVGDGINDAPALAQADIGIAMESGTDIAAETAGIILMGGDMAKLPTAIALSRATLKNIKQNLFWAFIYNIIAVPLAMGGLLSPVIAGGAMAFSSVSVVLNALRLNRFKI</sequence>
<name>A0A1M5NGF6_9FIRM</name>
<evidence type="ECO:0000256" key="9">
    <source>
        <dbReference type="ARBA" id="ARBA00022737"/>
    </source>
</evidence>